<evidence type="ECO:0000256" key="1">
    <source>
        <dbReference type="SAM" id="MobiDB-lite"/>
    </source>
</evidence>
<evidence type="ECO:0000313" key="4">
    <source>
        <dbReference type="Proteomes" id="UP000011087"/>
    </source>
</evidence>
<dbReference type="AlphaFoldDB" id="L1JQB7"/>
<feature type="region of interest" description="Disordered" evidence="1">
    <location>
        <begin position="55"/>
        <end position="96"/>
    </location>
</feature>
<name>L1JQB7_GUITC</name>
<dbReference type="EMBL" id="JH992978">
    <property type="protein sequence ID" value="EKX50479.1"/>
    <property type="molecule type" value="Genomic_DNA"/>
</dbReference>
<dbReference type="EnsemblProtists" id="EKX50479">
    <property type="protein sequence ID" value="EKX50479"/>
    <property type="gene ID" value="GUITHDRAFT_103713"/>
</dbReference>
<dbReference type="HOGENOM" id="CLU_1477761_0_0_1"/>
<proteinExistence type="predicted"/>
<accession>L1JQB7</accession>
<dbReference type="GeneID" id="17307315"/>
<protein>
    <submittedName>
        <fullName evidence="2 3">Uncharacterized protein</fullName>
    </submittedName>
</protein>
<dbReference type="PaxDb" id="55529-EKX50479"/>
<dbReference type="KEGG" id="gtt:GUITHDRAFT_103713"/>
<gene>
    <name evidence="2" type="ORF">GUITHDRAFT_103713</name>
</gene>
<organism evidence="2">
    <name type="scientific">Guillardia theta (strain CCMP2712)</name>
    <name type="common">Cryptophyte</name>
    <dbReference type="NCBI Taxonomy" id="905079"/>
    <lineage>
        <taxon>Eukaryota</taxon>
        <taxon>Cryptophyceae</taxon>
        <taxon>Pyrenomonadales</taxon>
        <taxon>Geminigeraceae</taxon>
        <taxon>Guillardia</taxon>
    </lineage>
</organism>
<sequence length="183" mass="20062">MLLIDTDKENFPSAIRHLPPEDGLDSNCEILMGGLEEEMKLWNEEEITATAHQWTGCDKSPGNAGAHVSGFSQGRMPTEDNGGEKERKDGTAEVEEAQDCIDVSALVSEADAVEREMMEETSSRHHLPETCHDGGNAPCPDCAVPRASHHSGLSGLMEEAWGQELNMWNEELKLKDWNSEDGG</sequence>
<evidence type="ECO:0000313" key="3">
    <source>
        <dbReference type="EnsemblProtists" id="EKX50479"/>
    </source>
</evidence>
<dbReference type="RefSeq" id="XP_005837459.1">
    <property type="nucleotide sequence ID" value="XM_005837402.1"/>
</dbReference>
<reference evidence="3" key="3">
    <citation type="submission" date="2016-03" db="UniProtKB">
        <authorList>
            <consortium name="EnsemblProtists"/>
        </authorList>
    </citation>
    <scope>IDENTIFICATION</scope>
</reference>
<dbReference type="Proteomes" id="UP000011087">
    <property type="component" value="Unassembled WGS sequence"/>
</dbReference>
<reference evidence="2 4" key="1">
    <citation type="journal article" date="2012" name="Nature">
        <title>Algal genomes reveal evolutionary mosaicism and the fate of nucleomorphs.</title>
        <authorList>
            <consortium name="DOE Joint Genome Institute"/>
            <person name="Curtis B.A."/>
            <person name="Tanifuji G."/>
            <person name="Burki F."/>
            <person name="Gruber A."/>
            <person name="Irimia M."/>
            <person name="Maruyama S."/>
            <person name="Arias M.C."/>
            <person name="Ball S.G."/>
            <person name="Gile G.H."/>
            <person name="Hirakawa Y."/>
            <person name="Hopkins J.F."/>
            <person name="Kuo A."/>
            <person name="Rensing S.A."/>
            <person name="Schmutz J."/>
            <person name="Symeonidi A."/>
            <person name="Elias M."/>
            <person name="Eveleigh R.J."/>
            <person name="Herman E.K."/>
            <person name="Klute M.J."/>
            <person name="Nakayama T."/>
            <person name="Obornik M."/>
            <person name="Reyes-Prieto A."/>
            <person name="Armbrust E.V."/>
            <person name="Aves S.J."/>
            <person name="Beiko R.G."/>
            <person name="Coutinho P."/>
            <person name="Dacks J.B."/>
            <person name="Durnford D.G."/>
            <person name="Fast N.M."/>
            <person name="Green B.R."/>
            <person name="Grisdale C.J."/>
            <person name="Hempel F."/>
            <person name="Henrissat B."/>
            <person name="Hoppner M.P."/>
            <person name="Ishida K."/>
            <person name="Kim E."/>
            <person name="Koreny L."/>
            <person name="Kroth P.G."/>
            <person name="Liu Y."/>
            <person name="Malik S.B."/>
            <person name="Maier U.G."/>
            <person name="McRose D."/>
            <person name="Mock T."/>
            <person name="Neilson J.A."/>
            <person name="Onodera N.T."/>
            <person name="Poole A.M."/>
            <person name="Pritham E.J."/>
            <person name="Richards T.A."/>
            <person name="Rocap G."/>
            <person name="Roy S.W."/>
            <person name="Sarai C."/>
            <person name="Schaack S."/>
            <person name="Shirato S."/>
            <person name="Slamovits C.H."/>
            <person name="Spencer D.F."/>
            <person name="Suzuki S."/>
            <person name="Worden A.Z."/>
            <person name="Zauner S."/>
            <person name="Barry K."/>
            <person name="Bell C."/>
            <person name="Bharti A.K."/>
            <person name="Crow J.A."/>
            <person name="Grimwood J."/>
            <person name="Kramer R."/>
            <person name="Lindquist E."/>
            <person name="Lucas S."/>
            <person name="Salamov A."/>
            <person name="McFadden G.I."/>
            <person name="Lane C.E."/>
            <person name="Keeling P.J."/>
            <person name="Gray M.W."/>
            <person name="Grigoriev I.V."/>
            <person name="Archibald J.M."/>
        </authorList>
    </citation>
    <scope>NUCLEOTIDE SEQUENCE</scope>
    <source>
        <strain evidence="2 4">CCMP2712</strain>
    </source>
</reference>
<keyword evidence="4" id="KW-1185">Reference proteome</keyword>
<evidence type="ECO:0000313" key="2">
    <source>
        <dbReference type="EMBL" id="EKX50479.1"/>
    </source>
</evidence>
<feature type="compositionally biased region" description="Basic and acidic residues" evidence="1">
    <location>
        <begin position="82"/>
        <end position="91"/>
    </location>
</feature>
<reference evidence="4" key="2">
    <citation type="submission" date="2012-11" db="EMBL/GenBank/DDBJ databases">
        <authorList>
            <person name="Kuo A."/>
            <person name="Curtis B.A."/>
            <person name="Tanifuji G."/>
            <person name="Burki F."/>
            <person name="Gruber A."/>
            <person name="Irimia M."/>
            <person name="Maruyama S."/>
            <person name="Arias M.C."/>
            <person name="Ball S.G."/>
            <person name="Gile G.H."/>
            <person name="Hirakawa Y."/>
            <person name="Hopkins J.F."/>
            <person name="Rensing S.A."/>
            <person name="Schmutz J."/>
            <person name="Symeonidi A."/>
            <person name="Elias M."/>
            <person name="Eveleigh R.J."/>
            <person name="Herman E.K."/>
            <person name="Klute M.J."/>
            <person name="Nakayama T."/>
            <person name="Obornik M."/>
            <person name="Reyes-Prieto A."/>
            <person name="Armbrust E.V."/>
            <person name="Aves S.J."/>
            <person name="Beiko R.G."/>
            <person name="Coutinho P."/>
            <person name="Dacks J.B."/>
            <person name="Durnford D.G."/>
            <person name="Fast N.M."/>
            <person name="Green B.R."/>
            <person name="Grisdale C."/>
            <person name="Hempe F."/>
            <person name="Henrissat B."/>
            <person name="Hoppner M.P."/>
            <person name="Ishida K.-I."/>
            <person name="Kim E."/>
            <person name="Koreny L."/>
            <person name="Kroth P.G."/>
            <person name="Liu Y."/>
            <person name="Malik S.-B."/>
            <person name="Maier U.G."/>
            <person name="McRose D."/>
            <person name="Mock T."/>
            <person name="Neilson J.A."/>
            <person name="Onodera N.T."/>
            <person name="Poole A.M."/>
            <person name="Pritham E.J."/>
            <person name="Richards T.A."/>
            <person name="Rocap G."/>
            <person name="Roy S.W."/>
            <person name="Sarai C."/>
            <person name="Schaack S."/>
            <person name="Shirato S."/>
            <person name="Slamovits C.H."/>
            <person name="Spencer D.F."/>
            <person name="Suzuki S."/>
            <person name="Worden A.Z."/>
            <person name="Zauner S."/>
            <person name="Barry K."/>
            <person name="Bell C."/>
            <person name="Bharti A.K."/>
            <person name="Crow J.A."/>
            <person name="Grimwood J."/>
            <person name="Kramer R."/>
            <person name="Lindquist E."/>
            <person name="Lucas S."/>
            <person name="Salamov A."/>
            <person name="McFadden G.I."/>
            <person name="Lane C.E."/>
            <person name="Keeling P.J."/>
            <person name="Gray M.W."/>
            <person name="Grigoriev I.V."/>
            <person name="Archibald J.M."/>
        </authorList>
    </citation>
    <scope>NUCLEOTIDE SEQUENCE</scope>
    <source>
        <strain evidence="4">CCMP2712</strain>
    </source>
</reference>